<evidence type="ECO:0000313" key="2">
    <source>
        <dbReference type="Proteomes" id="UP000824881"/>
    </source>
</evidence>
<reference evidence="1 2" key="1">
    <citation type="journal article" date="2021" name="Appl. Environ. Microbiol.">
        <title>Genetic linkage and physical mapping for an oyster mushroom Pleurotus cornucopiae and QTL analysis for the trait cap color.</title>
        <authorList>
            <person name="Zhang Y."/>
            <person name="Gao W."/>
            <person name="Sonnenberg A."/>
            <person name="Chen Q."/>
            <person name="Zhang J."/>
            <person name="Huang C."/>
        </authorList>
    </citation>
    <scope>NUCLEOTIDE SEQUENCE [LARGE SCALE GENOMIC DNA]</scope>
    <source>
        <strain evidence="1">CCMSSC00406</strain>
    </source>
</reference>
<protein>
    <submittedName>
        <fullName evidence="1">Uncharacterized protein</fullName>
    </submittedName>
</protein>
<accession>A0ACB7J6P1</accession>
<keyword evidence="2" id="KW-1185">Reference proteome</keyword>
<evidence type="ECO:0000313" key="1">
    <source>
        <dbReference type="EMBL" id="KAG9225940.1"/>
    </source>
</evidence>
<dbReference type="EMBL" id="WQMT02000002">
    <property type="protein sequence ID" value="KAG9225940.1"/>
    <property type="molecule type" value="Genomic_DNA"/>
</dbReference>
<gene>
    <name evidence="1" type="ORF">CCMSSC00406_0006438</name>
</gene>
<sequence length="1601" mass="173125">MPKEPSISQVKRVQRASIDAYFTKKPGARSVSTTVKSVMKEESDASSSKAEEDVSPVPECPPAVALAEATMDTLEEATMGRSWFEALKREFTKPYFVKLKKDLAAEQASHTIYPALPNIYSWSRFTPLDSVKVVILGQDPYHNVGQAHGLSFSVLPPTALPGSLRNIYKQMADDIPGFKPPTSGDLSPLAKQGVLWLNTSLTVRAHAAGSHSKLGWSTFTAEVIRAVISRKSCQGVVFLAWGLPAQKTCQSIGIDKVRVSSSRSLMPNTIIAVTIDLSKVKHLVLKSAHPSPLSAHRGFLGNSHFAKANKWLSERREYTDDAVEFKPIPKEDHKRLTQQKKQRERERKELDNMGRRHLANYRVVQRNVVYVVGIGPMFAKEELIPTLRSHEYFGQYGKISKIVIVKRTPSGGAPVVGLYITYHRREDAARCIAAVDGSPAPGSASRSDVMRASYGTTKYCMAFLRGGTCSDNSCMNLHEWGDEKDCFTKEDLTTLKHTMKATESKSRPGEKGSEGLPKAASWAQSWTQKGPSQSSGHGTNSSASTSTRSTRRLAGNTRPARTGHVSTSSGESRPSGVRSERTKTNTKTPSQASSSRPGTPAPSSLPARPATPPEVKALRRKESTPPEPSISPAPSTNAASDVGSHDIPLASPGIPLSAALSPALPSAPAVPPGIPIVPPGLSAPPGLPAPNRLAKSDGPVSQTPILAAQTTYQMSNAARALLDDMQTRREAAPLPVSSSVFPDLDHLLQALSGADDGGGFSFNLDPSLAAKNAEDNQPLPEMEAVVNLPFQGTYLDAFPALRGPPGLPPINPPPLPYGRPIFDPSTMSASPAPSGDPPSTSSSYTGSFDPFADANDDIPSFSSSARRPQLSMPDDEGRKVSRFGFARGRQGSSPLHASSPINSNDTHSFFNSNDMPHPQDLAKHFWMPPAGSYGLPSSSSASPHVLHAQAAVPQPSGRFQPFDNNAIENHLRDFVQSSQQRADMKQQGLGRQQQFHDPAIMSAKFSAPMADNGYMQSPPPSTLPPQLSYGPPPGLVSTMLQPTNHNVSNMMEANALSRTLSVAISLSFAPASTSPVLSPSDFPALTASPIESSPVDNKPVPDEISPVPIVPSAKLDKKAAKKAAAAEKAAERRKQAEEKAAVKAAEKARQKAVEREQAAALKVQQEKDDADREQEQREKQRAEKEKAEKERIEKEKVEKEKDLADKLKAARLKEKMDKALKAEKNKVDSAAVIDDTKGVSKKSGKQTEARSSVAPRSNNVSTTSLPRQTQLQAISPVEPTQVPLLSKKPKKTKPAAKPVIKVPKDEDSAADVASSHSSIVQSESTYIPLNRGSLLDTSASNSRAQSVDRDSRQPVSLKELLEEICVMSPYLDLPDHPFFDTSKINPAAKMPLEYGPLVHALSALSVGGSSFTNNMPSGSIDNAVSSFQQLLETLTQTISDLLRLLPRTTWDDSSSFDGVLRDMLKGDDFLDEGGDDGTTGKDDEVAALTLALERRARWMEVQLSKLEELHRDINNAAVRAVLSFNDSGWDRHAALPRSGNSLKRFDSIGLVHENGTSRPMTADELQEKLKVAEEAAIFADTELRESMEKMQKIRPEDHDIF</sequence>
<dbReference type="Proteomes" id="UP000824881">
    <property type="component" value="Unassembled WGS sequence"/>
</dbReference>
<organism evidence="1 2">
    <name type="scientific">Pleurotus cornucopiae</name>
    <name type="common">Cornucopia mushroom</name>
    <dbReference type="NCBI Taxonomy" id="5321"/>
    <lineage>
        <taxon>Eukaryota</taxon>
        <taxon>Fungi</taxon>
        <taxon>Dikarya</taxon>
        <taxon>Basidiomycota</taxon>
        <taxon>Agaricomycotina</taxon>
        <taxon>Agaricomycetes</taxon>
        <taxon>Agaricomycetidae</taxon>
        <taxon>Agaricales</taxon>
        <taxon>Pleurotineae</taxon>
        <taxon>Pleurotaceae</taxon>
        <taxon>Pleurotus</taxon>
    </lineage>
</organism>
<proteinExistence type="predicted"/>
<name>A0ACB7J6P1_PLECO</name>
<comment type="caution">
    <text evidence="1">The sequence shown here is derived from an EMBL/GenBank/DDBJ whole genome shotgun (WGS) entry which is preliminary data.</text>
</comment>